<dbReference type="RefSeq" id="WP_329355970.1">
    <property type="nucleotide sequence ID" value="NZ_CP109490.1"/>
</dbReference>
<evidence type="ECO:0000313" key="1">
    <source>
        <dbReference type="EMBL" id="WUX37186.1"/>
    </source>
</evidence>
<protein>
    <recommendedName>
        <fullName evidence="3">YcaO domain-containing protein</fullName>
    </recommendedName>
</protein>
<accession>A0ABZ1ZJC8</accession>
<keyword evidence="2" id="KW-1185">Reference proteome</keyword>
<organism evidence="1 2">
    <name type="scientific">Streptomyces anulatus</name>
    <name type="common">Streptomyces chrysomallus</name>
    <dbReference type="NCBI Taxonomy" id="1892"/>
    <lineage>
        <taxon>Bacteria</taxon>
        <taxon>Bacillati</taxon>
        <taxon>Actinomycetota</taxon>
        <taxon>Actinomycetes</taxon>
        <taxon>Kitasatosporales</taxon>
        <taxon>Streptomycetaceae</taxon>
        <taxon>Streptomyces</taxon>
    </lineage>
</organism>
<proteinExistence type="predicted"/>
<gene>
    <name evidence="1" type="ORF">OG367_13480</name>
</gene>
<evidence type="ECO:0000313" key="2">
    <source>
        <dbReference type="Proteomes" id="UP001431926"/>
    </source>
</evidence>
<name>A0ABZ1ZJC8_STRAQ</name>
<dbReference type="Proteomes" id="UP001431926">
    <property type="component" value="Chromosome"/>
</dbReference>
<dbReference type="EMBL" id="CP109491">
    <property type="protein sequence ID" value="WUX37186.1"/>
    <property type="molecule type" value="Genomic_DNA"/>
</dbReference>
<reference evidence="1" key="1">
    <citation type="submission" date="2022-10" db="EMBL/GenBank/DDBJ databases">
        <title>The complete genomes of actinobacterial strains from the NBC collection.</title>
        <authorList>
            <person name="Joergensen T.S."/>
            <person name="Alvarez Arevalo M."/>
            <person name="Sterndorff E.B."/>
            <person name="Faurdal D."/>
            <person name="Vuksanovic O."/>
            <person name="Mourched A.-S."/>
            <person name="Charusanti P."/>
            <person name="Shaw S."/>
            <person name="Blin K."/>
            <person name="Weber T."/>
        </authorList>
    </citation>
    <scope>NUCLEOTIDE SEQUENCE</scope>
    <source>
        <strain evidence="1">NBC_01436</strain>
    </source>
</reference>
<evidence type="ECO:0008006" key="3">
    <source>
        <dbReference type="Google" id="ProtNLM"/>
    </source>
</evidence>
<sequence length="605" mass="62147">MTLRARPHLHYAPVSEGVYFNGPRTQFVISGPQLLYRVADTCVPLLEAGTTEDELVTALGSERARPVVRRIVDELRARDLLLDLGALTVPEPSAEIRARYPEALAHLETECADPYAVFQRLRTTEVLLCGPADAVLPAARGLHRAGVTGLTLATPDFEAAAATASRLGLRLLPLGDSASLPAPGDLPVPPDAALYCLGADDGVTPQALTALLPAGAPVVPVRWDGLVAAVGPAAPGGVSLPGSAALIGRAARWAAADAAAPAPHPTAAALAGALAGQLLFDTLAGIAQPGEAHVLHGDELTADQVSLTVPGTASGEAAERRFLTAAPVAGAEPVPPPTPDEAVEAVTALTGRWTGPFALLGGEELPQMPLALREMADRDGGAGSVVAWAEEQRTATVAVALAALRTACPTPGAAAAGLTEEHWLLDGALRLMADEAVPYATRAVGAVEARSAPLLRMLEEEGMPDSAVTLLRHPGLDWTLAEVRTSGGPQPWTGRSWGRDDTEAVHRALATALARHQTHGVPGAGPLAEGVHTDALLFADASAQAALRKQIADAAAASGLRYEGTPRRPDPVTGALPLWSGGVRAVPLDGEPQAAEEGAEETAHG</sequence>